<proteinExistence type="predicted"/>
<dbReference type="EMBL" id="FQWD01000001">
    <property type="protein sequence ID" value="SHF82578.1"/>
    <property type="molecule type" value="Genomic_DNA"/>
</dbReference>
<dbReference type="RefSeq" id="WP_073317390.1">
    <property type="nucleotide sequence ID" value="NZ_FQWD01000001.1"/>
</dbReference>
<dbReference type="OrthoDB" id="5736952at2"/>
<keyword evidence="3" id="KW-1185">Reference proteome</keyword>
<reference evidence="3" key="1">
    <citation type="submission" date="2016-11" db="EMBL/GenBank/DDBJ databases">
        <authorList>
            <person name="Varghese N."/>
            <person name="Submissions S."/>
        </authorList>
    </citation>
    <scope>NUCLEOTIDE SEQUENCE [LARGE SCALE GENOMIC DNA]</scope>
    <source>
        <strain evidence="3">CGMCC 1.8995</strain>
    </source>
</reference>
<feature type="signal peptide" evidence="1">
    <location>
        <begin position="1"/>
        <end position="18"/>
    </location>
</feature>
<evidence type="ECO:0000256" key="1">
    <source>
        <dbReference type="SAM" id="SignalP"/>
    </source>
</evidence>
<name>A0A1M5ETJ9_9ALTE</name>
<gene>
    <name evidence="2" type="ORF">SAMN05216361_0536</name>
</gene>
<evidence type="ECO:0008006" key="4">
    <source>
        <dbReference type="Google" id="ProtNLM"/>
    </source>
</evidence>
<sequence length="225" mass="25745">MKLLSLFLPTILLCLCFAAWQQFNNAIREEKAREIIQHASSNTAQNYEQQALKAISLLNYRNFLGHNVIVDAPLIASIYVSMNQYVEDNNQRAKYLHTAINYYLAATKLKPAYGNYWALIAQAKIYLGQNDEEFARYLTLAHKYGPHNYMVHVNMAIIGQAMLNNSMVITDLQRDLLVHHLSYGLVHRKSSSSLQLLLLKQDAAQAEMCKWMADNKVARKKLHCA</sequence>
<organism evidence="2 3">
    <name type="scientific">Marisediminitalea aggregata</name>
    <dbReference type="NCBI Taxonomy" id="634436"/>
    <lineage>
        <taxon>Bacteria</taxon>
        <taxon>Pseudomonadati</taxon>
        <taxon>Pseudomonadota</taxon>
        <taxon>Gammaproteobacteria</taxon>
        <taxon>Alteromonadales</taxon>
        <taxon>Alteromonadaceae</taxon>
        <taxon>Marisediminitalea</taxon>
    </lineage>
</organism>
<evidence type="ECO:0000313" key="2">
    <source>
        <dbReference type="EMBL" id="SHF82578.1"/>
    </source>
</evidence>
<accession>A0A1M5ETJ9</accession>
<dbReference type="Proteomes" id="UP000184520">
    <property type="component" value="Unassembled WGS sequence"/>
</dbReference>
<protein>
    <recommendedName>
        <fullName evidence="4">Tetratricopeptide repeat-containing protein</fullName>
    </recommendedName>
</protein>
<evidence type="ECO:0000313" key="3">
    <source>
        <dbReference type="Proteomes" id="UP000184520"/>
    </source>
</evidence>
<feature type="chain" id="PRO_5009909929" description="Tetratricopeptide repeat-containing protein" evidence="1">
    <location>
        <begin position="19"/>
        <end position="225"/>
    </location>
</feature>
<keyword evidence="1" id="KW-0732">Signal</keyword>
<dbReference type="AlphaFoldDB" id="A0A1M5ETJ9"/>